<feature type="transmembrane region" description="Helical" evidence="2">
    <location>
        <begin position="86"/>
        <end position="112"/>
    </location>
</feature>
<dbReference type="PROSITE" id="PS50222">
    <property type="entry name" value="EF_HAND_2"/>
    <property type="match status" value="2"/>
</dbReference>
<feature type="transmembrane region" description="Helical" evidence="2">
    <location>
        <begin position="149"/>
        <end position="169"/>
    </location>
</feature>
<keyword evidence="2" id="KW-0812">Transmembrane</keyword>
<sequence length="305" mass="34521">MTDQEPLLPQAVEEGEARVASERGNVRGSDAAYDQSGARRARAQQAIRRGTVHAKEVAKKGYEKSRSFIINQYSKFKEDPKRGPRFLTWVSVAACVILIPGLFFDIITLALTLSPMDVLADIYAVLGCVLVLGAEFARVSSRFGVRSMIHFYIHFIEFTAGRGIIQMFIASLCVSVKDLLNLFKFIPGLALLMCGVLNVIWGLYAACKLNTMMAKMREYDGEVFESKTMAEKLDLLDRKFEMLNKRGDGILTIDDLREGIKEMNLMMNEVELRSVFEALDKDYDGLVSKEEFETWWLREKGPKFL</sequence>
<dbReference type="RefSeq" id="XP_029220061.1">
    <property type="nucleotide sequence ID" value="XM_029364138.1"/>
</dbReference>
<feature type="domain" description="EF-hand" evidence="3">
    <location>
        <begin position="231"/>
        <end position="266"/>
    </location>
</feature>
<dbReference type="GO" id="GO:0005509">
    <property type="term" value="F:calcium ion binding"/>
    <property type="evidence" value="ECO:0007669"/>
    <property type="project" value="InterPro"/>
</dbReference>
<evidence type="ECO:0000259" key="3">
    <source>
        <dbReference type="PROSITE" id="PS50222"/>
    </source>
</evidence>
<evidence type="ECO:0000256" key="1">
    <source>
        <dbReference type="SAM" id="MobiDB-lite"/>
    </source>
</evidence>
<keyword evidence="5" id="KW-1185">Reference proteome</keyword>
<feature type="region of interest" description="Disordered" evidence="1">
    <location>
        <begin position="1"/>
        <end position="38"/>
    </location>
</feature>
<dbReference type="Pfam" id="PF13499">
    <property type="entry name" value="EF-hand_7"/>
    <property type="match status" value="1"/>
</dbReference>
<feature type="transmembrane region" description="Helical" evidence="2">
    <location>
        <begin position="189"/>
        <end position="207"/>
    </location>
</feature>
<evidence type="ECO:0000313" key="4">
    <source>
        <dbReference type="EMBL" id="PFH36052.1"/>
    </source>
</evidence>
<reference evidence="4 5" key="1">
    <citation type="submission" date="2017-09" db="EMBL/GenBank/DDBJ databases">
        <title>Genome sequencing of Besnoitia besnoiti strain Bb-Ger1.</title>
        <authorList>
            <person name="Schares G."/>
            <person name="Venepally P."/>
            <person name="Lorenzi H.A."/>
        </authorList>
    </citation>
    <scope>NUCLEOTIDE SEQUENCE [LARGE SCALE GENOMIC DNA]</scope>
    <source>
        <strain evidence="4 5">Bb-Ger1</strain>
    </source>
</reference>
<dbReference type="Gene3D" id="1.10.238.10">
    <property type="entry name" value="EF-hand"/>
    <property type="match status" value="1"/>
</dbReference>
<dbReference type="OrthoDB" id="191686at2759"/>
<protein>
    <submittedName>
        <fullName evidence="4">EF hand domain-containing protein</fullName>
    </submittedName>
</protein>
<dbReference type="EMBL" id="NWUJ01000004">
    <property type="protein sequence ID" value="PFH36052.1"/>
    <property type="molecule type" value="Genomic_DNA"/>
</dbReference>
<dbReference type="SUPFAM" id="SSF47473">
    <property type="entry name" value="EF-hand"/>
    <property type="match status" value="1"/>
</dbReference>
<feature type="transmembrane region" description="Helical" evidence="2">
    <location>
        <begin position="118"/>
        <end position="137"/>
    </location>
</feature>
<dbReference type="Proteomes" id="UP000224006">
    <property type="component" value="Chromosome IV"/>
</dbReference>
<proteinExistence type="predicted"/>
<dbReference type="InterPro" id="IPR011992">
    <property type="entry name" value="EF-hand-dom_pair"/>
</dbReference>
<evidence type="ECO:0000313" key="5">
    <source>
        <dbReference type="Proteomes" id="UP000224006"/>
    </source>
</evidence>
<dbReference type="VEuPathDB" id="ToxoDB:BESB_057030"/>
<dbReference type="GeneID" id="40310632"/>
<dbReference type="AlphaFoldDB" id="A0A2A9MKU5"/>
<keyword evidence="2" id="KW-1133">Transmembrane helix</keyword>
<organism evidence="4 5">
    <name type="scientific">Besnoitia besnoiti</name>
    <name type="common">Apicomplexan protozoan</name>
    <dbReference type="NCBI Taxonomy" id="94643"/>
    <lineage>
        <taxon>Eukaryota</taxon>
        <taxon>Sar</taxon>
        <taxon>Alveolata</taxon>
        <taxon>Apicomplexa</taxon>
        <taxon>Conoidasida</taxon>
        <taxon>Coccidia</taxon>
        <taxon>Eucoccidiorida</taxon>
        <taxon>Eimeriorina</taxon>
        <taxon>Sarcocystidae</taxon>
        <taxon>Besnoitia</taxon>
    </lineage>
</organism>
<dbReference type="KEGG" id="bbes:BESB_057030"/>
<keyword evidence="2" id="KW-0472">Membrane</keyword>
<name>A0A2A9MKU5_BESBE</name>
<feature type="compositionally biased region" description="Basic and acidic residues" evidence="1">
    <location>
        <begin position="15"/>
        <end position="25"/>
    </location>
</feature>
<evidence type="ECO:0000256" key="2">
    <source>
        <dbReference type="SAM" id="Phobius"/>
    </source>
</evidence>
<feature type="domain" description="EF-hand" evidence="3">
    <location>
        <begin position="267"/>
        <end position="302"/>
    </location>
</feature>
<accession>A0A2A9MKU5</accession>
<comment type="caution">
    <text evidence="4">The sequence shown here is derived from an EMBL/GenBank/DDBJ whole genome shotgun (WGS) entry which is preliminary data.</text>
</comment>
<gene>
    <name evidence="4" type="ORF">BESB_057030</name>
</gene>
<dbReference type="CDD" id="cd00051">
    <property type="entry name" value="EFh"/>
    <property type="match status" value="1"/>
</dbReference>
<dbReference type="InterPro" id="IPR002048">
    <property type="entry name" value="EF_hand_dom"/>
</dbReference>